<evidence type="ECO:0000313" key="2">
    <source>
        <dbReference type="Proteomes" id="UP000475862"/>
    </source>
</evidence>
<proteinExistence type="predicted"/>
<keyword evidence="2" id="KW-1185">Reference proteome</keyword>
<organism evidence="1 2">
    <name type="scientific">Aphis glycines</name>
    <name type="common">Soybean aphid</name>
    <dbReference type="NCBI Taxonomy" id="307491"/>
    <lineage>
        <taxon>Eukaryota</taxon>
        <taxon>Metazoa</taxon>
        <taxon>Ecdysozoa</taxon>
        <taxon>Arthropoda</taxon>
        <taxon>Hexapoda</taxon>
        <taxon>Insecta</taxon>
        <taxon>Pterygota</taxon>
        <taxon>Neoptera</taxon>
        <taxon>Paraneoptera</taxon>
        <taxon>Hemiptera</taxon>
        <taxon>Sternorrhyncha</taxon>
        <taxon>Aphidomorpha</taxon>
        <taxon>Aphidoidea</taxon>
        <taxon>Aphididae</taxon>
        <taxon>Aphidini</taxon>
        <taxon>Aphis</taxon>
        <taxon>Aphis</taxon>
    </lineage>
</organism>
<protein>
    <recommendedName>
        <fullName evidence="3">GH18 domain-containing protein</fullName>
    </recommendedName>
</protein>
<name>A0A6G0U5D4_APHGL</name>
<dbReference type="Proteomes" id="UP000475862">
    <property type="component" value="Unassembled WGS sequence"/>
</dbReference>
<evidence type="ECO:0000313" key="1">
    <source>
        <dbReference type="EMBL" id="KAE9543492.1"/>
    </source>
</evidence>
<sequence>MQCTCFIYDELKYVINENFNPNYVVLANINALRNSGRRVFLFYTHGSLEKWLTTINFTDVHVESGHLITFLNQNFVSGIILKDIDYNYDTNLKYQVDPEFYVKFRDYMIYFKQRIRNVKIGVYVNVSNIIYLSNHPTRKNAFNFSVINDEVDFYIIGFDGFNPCNDHFRDGIVPICGPNSSQTMLSKTLQISTIAKEKIYLELLDNPTAPDTGEKLPICKIT</sequence>
<gene>
    <name evidence="1" type="ORF">AGLY_002292</name>
</gene>
<reference evidence="1 2" key="1">
    <citation type="submission" date="2019-08" db="EMBL/GenBank/DDBJ databases">
        <title>The genome of the soybean aphid Biotype 1, its phylome, world population structure and adaptation to the North American continent.</title>
        <authorList>
            <person name="Giordano R."/>
            <person name="Donthu R.K."/>
            <person name="Hernandez A.G."/>
            <person name="Wright C.L."/>
            <person name="Zimin A.V."/>
        </authorList>
    </citation>
    <scope>NUCLEOTIDE SEQUENCE [LARGE SCALE GENOMIC DNA]</scope>
    <source>
        <tissue evidence="1">Whole aphids</tissue>
    </source>
</reference>
<comment type="caution">
    <text evidence="1">The sequence shown here is derived from an EMBL/GenBank/DDBJ whole genome shotgun (WGS) entry which is preliminary data.</text>
</comment>
<dbReference type="EMBL" id="VYZN01000008">
    <property type="protein sequence ID" value="KAE9543492.1"/>
    <property type="molecule type" value="Genomic_DNA"/>
</dbReference>
<evidence type="ECO:0008006" key="3">
    <source>
        <dbReference type="Google" id="ProtNLM"/>
    </source>
</evidence>
<accession>A0A6G0U5D4</accession>
<dbReference type="AlphaFoldDB" id="A0A6G0U5D4"/>
<dbReference type="OrthoDB" id="6604353at2759"/>